<evidence type="ECO:0000259" key="2">
    <source>
        <dbReference type="Pfam" id="PF23127"/>
    </source>
</evidence>
<name>A0ABS6A259_9PROT</name>
<reference evidence="3 4" key="1">
    <citation type="journal article" date="2021" name="ISME J.">
        <title>Genomic evolution of the class Acidithiobacillia: deep-branching Proteobacteria living in extreme acidic conditions.</title>
        <authorList>
            <person name="Moya-Beltran A."/>
            <person name="Beard S."/>
            <person name="Rojas-Villalobos C."/>
            <person name="Issotta F."/>
            <person name="Gallardo Y."/>
            <person name="Ulloa R."/>
            <person name="Giaveno A."/>
            <person name="Degli Esposti M."/>
            <person name="Johnson D.B."/>
            <person name="Quatrini R."/>
        </authorList>
    </citation>
    <scope>NUCLEOTIDE SEQUENCE [LARGE SCALE GENOMIC DNA]</scope>
    <source>
        <strain evidence="3 4">RW2</strain>
    </source>
</reference>
<evidence type="ECO:0000313" key="3">
    <source>
        <dbReference type="EMBL" id="MBU2760968.1"/>
    </source>
</evidence>
<accession>A0ABS6A259</accession>
<dbReference type="Proteomes" id="UP000755654">
    <property type="component" value="Unassembled WGS sequence"/>
</dbReference>
<keyword evidence="4" id="KW-1185">Reference proteome</keyword>
<comment type="caution">
    <text evidence="3">The sequence shown here is derived from an EMBL/GenBank/DDBJ whole genome shotgun (WGS) entry which is preliminary data.</text>
</comment>
<feature type="transmembrane region" description="Helical" evidence="1">
    <location>
        <begin position="94"/>
        <end position="111"/>
    </location>
</feature>
<keyword evidence="1" id="KW-0472">Membrane</keyword>
<feature type="domain" description="DotM C-terminal cytoplasmic" evidence="2">
    <location>
        <begin position="214"/>
        <end position="410"/>
    </location>
</feature>
<keyword evidence="1" id="KW-0812">Transmembrane</keyword>
<dbReference type="EMBL" id="JAAOMP010000134">
    <property type="protein sequence ID" value="MBU2760968.1"/>
    <property type="molecule type" value="Genomic_DNA"/>
</dbReference>
<sequence>MAAGKGGDSSDELLGILVALLLGVGLFAFWVWHFYGDYHAGINQIFIWITQAELLPFLPFDQTAQLIFFKLQDTPSGQFTFDQMWAALSIGGSYFRWLALPIIGLITWMRWRQISWIERYRRSFTMKTLVEHNAEFFPALKPIINRGRSLLDELPAEGPWRVAESAMLFALKHGIITTADGKPVPVSWCYQKNGLPRTIPSIPEGGLYFQPVIAEDVLRNRMGPAAPSGRLGFERLPRYQKGLAGAFCAFALGYRKEGQKILNAMSESFNEKVAVKSQNAHEVPKDFPINILNAEAYVKRALKPRPIDACTTEDNLAARLRAKVALHDSFVYGWLGALLEAAREKGGTLPPQQFIWLRPANRELWYFLNSLGGNACHNEACAFWSHYEAENVLKRPISTPVVKYGVVALKNSITSEGWLDLAPGQSWQDLKGKA</sequence>
<evidence type="ECO:0000256" key="1">
    <source>
        <dbReference type="SAM" id="Phobius"/>
    </source>
</evidence>
<dbReference type="Pfam" id="PF23127">
    <property type="entry name" value="DotM_C"/>
    <property type="match status" value="1"/>
</dbReference>
<evidence type="ECO:0000313" key="4">
    <source>
        <dbReference type="Proteomes" id="UP000755654"/>
    </source>
</evidence>
<feature type="transmembrane region" description="Helical" evidence="1">
    <location>
        <begin position="12"/>
        <end position="32"/>
    </location>
</feature>
<keyword evidence="1" id="KW-1133">Transmembrane helix</keyword>
<dbReference type="InterPro" id="IPR056464">
    <property type="entry name" value="DotM_C"/>
</dbReference>
<proteinExistence type="predicted"/>
<dbReference type="RefSeq" id="WP_215884525.1">
    <property type="nucleotide sequence ID" value="NZ_JAAOMP010000134.1"/>
</dbReference>
<organism evidence="3 4">
    <name type="scientific">Acidithiobacillus sulfurivorans</name>
    <dbReference type="NCBI Taxonomy" id="1958756"/>
    <lineage>
        <taxon>Bacteria</taxon>
        <taxon>Pseudomonadati</taxon>
        <taxon>Pseudomonadota</taxon>
        <taxon>Acidithiobacillia</taxon>
        <taxon>Acidithiobacillales</taxon>
        <taxon>Acidithiobacillaceae</taxon>
        <taxon>Acidithiobacillus</taxon>
    </lineage>
</organism>
<gene>
    <name evidence="3" type="ORF">HAP95_12555</name>
</gene>
<protein>
    <recommendedName>
        <fullName evidence="2">DotM C-terminal cytoplasmic domain-containing protein</fullName>
    </recommendedName>
</protein>